<evidence type="ECO:0000313" key="2">
    <source>
        <dbReference type="Proteomes" id="UP000814128"/>
    </source>
</evidence>
<reference evidence="1" key="1">
    <citation type="submission" date="2021-02" db="EMBL/GenBank/DDBJ databases">
        <authorList>
            <consortium name="DOE Joint Genome Institute"/>
            <person name="Ahrendt S."/>
            <person name="Looney B.P."/>
            <person name="Miyauchi S."/>
            <person name="Morin E."/>
            <person name="Drula E."/>
            <person name="Courty P.E."/>
            <person name="Chicoki N."/>
            <person name="Fauchery L."/>
            <person name="Kohler A."/>
            <person name="Kuo A."/>
            <person name="Labutti K."/>
            <person name="Pangilinan J."/>
            <person name="Lipzen A."/>
            <person name="Riley R."/>
            <person name="Andreopoulos W."/>
            <person name="He G."/>
            <person name="Johnson J."/>
            <person name="Barry K.W."/>
            <person name="Grigoriev I.V."/>
            <person name="Nagy L."/>
            <person name="Hibbett D."/>
            <person name="Henrissat B."/>
            <person name="Matheny P.B."/>
            <person name="Labbe J."/>
            <person name="Martin F."/>
        </authorList>
    </citation>
    <scope>NUCLEOTIDE SEQUENCE</scope>
    <source>
        <strain evidence="1">EC-137</strain>
    </source>
</reference>
<feature type="non-terminal residue" evidence="1">
    <location>
        <position position="466"/>
    </location>
</feature>
<sequence length="466" mass="52047">SDKKGHVCPPSDATHPRDRWESLFVYAFICKFTTLRGKVEGFNNALDFEEALLASAPHPILVEILARFVLNLRPNARNISAELISGTVQGTLADYFKMNERTVFWDHDLHANVDPFSNMQESFFTAPWDLKLKILRTLVELQLTHSAHIKQLIDSAWGIVHNKHKKGTADVVLPDPSSPFSMEALSFAPLGQDKDRKRYWVVDDSPRVYLSTNPWKIASAFQAVSSTRPEYVAIIEELKANAPSMSTKASAKRARFGQAHMNLIEALEARLEAIDKEIARMAKARKKAEKNAILMAQAELRTTRTRRQVKRTNYVFASTNLACAQDGQDDFVPENEPYEDEGFGSDTGSSSRRAPSEGLRRSARTAVTNGTKTVSESEWRGERRSRRLGGGPQVDEPPPKRARTVDTVESSEAERMEVESVPDNMGTIDGIRVKTSGAAAVKASEKAVEHLAGKKKSKFWYYAVEP</sequence>
<proteinExistence type="predicted"/>
<dbReference type="Proteomes" id="UP000814128">
    <property type="component" value="Unassembled WGS sequence"/>
</dbReference>
<dbReference type="EMBL" id="MU273581">
    <property type="protein sequence ID" value="KAI0031400.1"/>
    <property type="molecule type" value="Genomic_DNA"/>
</dbReference>
<feature type="non-terminal residue" evidence="1">
    <location>
        <position position="1"/>
    </location>
</feature>
<organism evidence="1 2">
    <name type="scientific">Vararia minispora EC-137</name>
    <dbReference type="NCBI Taxonomy" id="1314806"/>
    <lineage>
        <taxon>Eukaryota</taxon>
        <taxon>Fungi</taxon>
        <taxon>Dikarya</taxon>
        <taxon>Basidiomycota</taxon>
        <taxon>Agaricomycotina</taxon>
        <taxon>Agaricomycetes</taxon>
        <taxon>Russulales</taxon>
        <taxon>Lachnocladiaceae</taxon>
        <taxon>Vararia</taxon>
    </lineage>
</organism>
<gene>
    <name evidence="1" type="ORF">K488DRAFT_32764</name>
</gene>
<reference evidence="1" key="2">
    <citation type="journal article" date="2022" name="New Phytol.">
        <title>Evolutionary transition to the ectomycorrhizal habit in the genomes of a hyperdiverse lineage of mushroom-forming fungi.</title>
        <authorList>
            <person name="Looney B."/>
            <person name="Miyauchi S."/>
            <person name="Morin E."/>
            <person name="Drula E."/>
            <person name="Courty P.E."/>
            <person name="Kohler A."/>
            <person name="Kuo A."/>
            <person name="LaButti K."/>
            <person name="Pangilinan J."/>
            <person name="Lipzen A."/>
            <person name="Riley R."/>
            <person name="Andreopoulos W."/>
            <person name="He G."/>
            <person name="Johnson J."/>
            <person name="Nolan M."/>
            <person name="Tritt A."/>
            <person name="Barry K.W."/>
            <person name="Grigoriev I.V."/>
            <person name="Nagy L.G."/>
            <person name="Hibbett D."/>
            <person name="Henrissat B."/>
            <person name="Matheny P.B."/>
            <person name="Labbe J."/>
            <person name="Martin F.M."/>
        </authorList>
    </citation>
    <scope>NUCLEOTIDE SEQUENCE</scope>
    <source>
        <strain evidence="1">EC-137</strain>
    </source>
</reference>
<protein>
    <submittedName>
        <fullName evidence="1">Uncharacterized protein</fullName>
    </submittedName>
</protein>
<keyword evidence="2" id="KW-1185">Reference proteome</keyword>
<accession>A0ACB8QIF0</accession>
<comment type="caution">
    <text evidence="1">The sequence shown here is derived from an EMBL/GenBank/DDBJ whole genome shotgun (WGS) entry which is preliminary data.</text>
</comment>
<evidence type="ECO:0000313" key="1">
    <source>
        <dbReference type="EMBL" id="KAI0031400.1"/>
    </source>
</evidence>
<name>A0ACB8QIF0_9AGAM</name>